<dbReference type="AlphaFoldDB" id="A0A368V6H5"/>
<accession>A0A368V6H5</accession>
<reference evidence="1 2" key="1">
    <citation type="submission" date="2018-07" db="EMBL/GenBank/DDBJ databases">
        <title>Freshwater and sediment microbial communities from various areas in North America, analyzing microbe dynamics in response to fracking.</title>
        <authorList>
            <person name="Lamendella R."/>
        </authorList>
    </citation>
    <scope>NUCLEOTIDE SEQUENCE [LARGE SCALE GENOMIC DNA]</scope>
    <source>
        <strain evidence="1 2">160A</strain>
    </source>
</reference>
<evidence type="ECO:0000313" key="2">
    <source>
        <dbReference type="Proteomes" id="UP000252733"/>
    </source>
</evidence>
<proteinExistence type="predicted"/>
<dbReference type="Proteomes" id="UP000252733">
    <property type="component" value="Unassembled WGS sequence"/>
</dbReference>
<gene>
    <name evidence="1" type="ORF">DFO77_10748</name>
</gene>
<name>A0A368V6H5_9BACT</name>
<keyword evidence="2" id="KW-1185">Reference proteome</keyword>
<evidence type="ECO:0000313" key="1">
    <source>
        <dbReference type="EMBL" id="RCW36757.1"/>
    </source>
</evidence>
<protein>
    <submittedName>
        <fullName evidence="1">Uncharacterized protein</fullName>
    </submittedName>
</protein>
<sequence>MNLEPIGINYHYINGEPKNYYIKNGKALPSSYAILWCMLAMGINRIFSRESMREFLFRLAITFHSTNLVETWFLKDHLMNYSVGDGKYTLKLEEIAMHFGIEVVDHYNDVNDRKDFFARLSRGIYNAAYIGKMENFTVLAAERDASGEISLTKNNPAPAEITDEMIANAEFFADDLMRFIPEQIFSNRSEEIPGKEKQLHERREKIKNLPVFDLEKVPFDIIKKCAETIFIDEYAQKILNSQELIKKDLGPLIYLAWLLHNDFLERDDYYFLEPIEGIPFRYEDYMAEDKSYKLEETIEQFELESLEPFLKGLFINQ</sequence>
<comment type="caution">
    <text evidence="1">The sequence shown here is derived from an EMBL/GenBank/DDBJ whole genome shotgun (WGS) entry which is preliminary data.</text>
</comment>
<dbReference type="RefSeq" id="WP_114436758.1">
    <property type="nucleotide sequence ID" value="NZ_QPIZ01000007.1"/>
</dbReference>
<organism evidence="1 2">
    <name type="scientific">Marinilabilia salmonicolor</name>
    <dbReference type="NCBI Taxonomy" id="989"/>
    <lineage>
        <taxon>Bacteria</taxon>
        <taxon>Pseudomonadati</taxon>
        <taxon>Bacteroidota</taxon>
        <taxon>Bacteroidia</taxon>
        <taxon>Marinilabiliales</taxon>
        <taxon>Marinilabiliaceae</taxon>
        <taxon>Marinilabilia</taxon>
    </lineage>
</organism>
<dbReference type="EMBL" id="QPIZ01000007">
    <property type="protein sequence ID" value="RCW36757.1"/>
    <property type="molecule type" value="Genomic_DNA"/>
</dbReference>